<keyword evidence="6 7" id="KW-0472">Membrane</keyword>
<dbReference type="Gramene" id="KRH71645">
    <property type="protein sequence ID" value="KRH71645"/>
    <property type="gene ID" value="GLYMA_02G160700"/>
</dbReference>
<proteinExistence type="inferred from homology"/>
<evidence type="ECO:0000256" key="1">
    <source>
        <dbReference type="ARBA" id="ARBA00004128"/>
    </source>
</evidence>
<evidence type="ECO:0000313" key="10">
    <source>
        <dbReference type="EnsemblPlants" id="KRH71645"/>
    </source>
</evidence>
<evidence type="ECO:0000256" key="2">
    <source>
        <dbReference type="ARBA" id="ARBA00006779"/>
    </source>
</evidence>
<dbReference type="InterPro" id="IPR009457">
    <property type="entry name" value="THH1/TOM1/TOM3_dom"/>
</dbReference>
<evidence type="ECO:0000259" key="8">
    <source>
        <dbReference type="Pfam" id="PF06454"/>
    </source>
</evidence>
<evidence type="ECO:0000256" key="7">
    <source>
        <dbReference type="SAM" id="Phobius"/>
    </source>
</evidence>
<dbReference type="PANTHER" id="PTHR31142:SF44">
    <property type="entry name" value="TOBAMOVIRUS MULTIPLICATION-LIKE PROTEIN"/>
    <property type="match status" value="1"/>
</dbReference>
<organism evidence="9">
    <name type="scientific">Glycine max</name>
    <name type="common">Soybean</name>
    <name type="synonym">Glycine hispida</name>
    <dbReference type="NCBI Taxonomy" id="3847"/>
    <lineage>
        <taxon>Eukaryota</taxon>
        <taxon>Viridiplantae</taxon>
        <taxon>Streptophyta</taxon>
        <taxon>Embryophyta</taxon>
        <taxon>Tracheophyta</taxon>
        <taxon>Spermatophyta</taxon>
        <taxon>Magnoliopsida</taxon>
        <taxon>eudicotyledons</taxon>
        <taxon>Gunneridae</taxon>
        <taxon>Pentapetalae</taxon>
        <taxon>rosids</taxon>
        <taxon>fabids</taxon>
        <taxon>Fabales</taxon>
        <taxon>Fabaceae</taxon>
        <taxon>Papilionoideae</taxon>
        <taxon>50 kb inversion clade</taxon>
        <taxon>NPAAA clade</taxon>
        <taxon>indigoferoid/millettioid clade</taxon>
        <taxon>Phaseoleae</taxon>
        <taxon>Glycine</taxon>
        <taxon>Glycine subgen. Soja</taxon>
    </lineage>
</organism>
<sequence length="135" mass="15156">MGSEGVPSMVVEVMLVAAVELTDASSWWHEIDDSLAWQDCISYTLVVLYGIVAAVALVSLRRGLCTLFNFAVRYVVFIFYQNVQRLKLEIVQHILLDMSSLAFFTTYALLAHVVSTNGLKPSFYTINIVVYVVQK</sequence>
<reference evidence="9 10" key="1">
    <citation type="journal article" date="2010" name="Nature">
        <title>Genome sequence of the palaeopolyploid soybean.</title>
        <authorList>
            <person name="Schmutz J."/>
            <person name="Cannon S.B."/>
            <person name="Schlueter J."/>
            <person name="Ma J."/>
            <person name="Mitros T."/>
            <person name="Nelson W."/>
            <person name="Hyten D.L."/>
            <person name="Song Q."/>
            <person name="Thelen J.J."/>
            <person name="Cheng J."/>
            <person name="Xu D."/>
            <person name="Hellsten U."/>
            <person name="May G.D."/>
            <person name="Yu Y."/>
            <person name="Sakurai T."/>
            <person name="Umezawa T."/>
            <person name="Bhattacharyya M.K."/>
            <person name="Sandhu D."/>
            <person name="Valliyodan B."/>
            <person name="Lindquist E."/>
            <person name="Peto M."/>
            <person name="Grant D."/>
            <person name="Shu S."/>
            <person name="Goodstein D."/>
            <person name="Barry K."/>
            <person name="Futrell-Griggs M."/>
            <person name="Abernathy B."/>
            <person name="Du J."/>
            <person name="Tian Z."/>
            <person name="Zhu L."/>
            <person name="Gill N."/>
            <person name="Joshi T."/>
            <person name="Libault M."/>
            <person name="Sethuraman A."/>
            <person name="Zhang X.-C."/>
            <person name="Shinozaki K."/>
            <person name="Nguyen H.T."/>
            <person name="Wing R.A."/>
            <person name="Cregan P."/>
            <person name="Specht J."/>
            <person name="Grimwood J."/>
            <person name="Rokhsar D."/>
            <person name="Stacey G."/>
            <person name="Shoemaker R.C."/>
            <person name="Jackson S.A."/>
        </authorList>
    </citation>
    <scope>NUCLEOTIDE SEQUENCE</scope>
    <source>
        <strain evidence="10">cv. Williams 82</strain>
        <tissue evidence="9">Callus</tissue>
    </source>
</reference>
<keyword evidence="5 7" id="KW-1133">Transmembrane helix</keyword>
<evidence type="ECO:0000313" key="11">
    <source>
        <dbReference type="Proteomes" id="UP000008827"/>
    </source>
</evidence>
<evidence type="ECO:0000256" key="3">
    <source>
        <dbReference type="ARBA" id="ARBA00022554"/>
    </source>
</evidence>
<dbReference type="AlphaFoldDB" id="A0A0R0KWW9"/>
<dbReference type="Proteomes" id="UP000008827">
    <property type="component" value="Chromosome 2"/>
</dbReference>
<dbReference type="PANTHER" id="PTHR31142">
    <property type="entry name" value="TOBAMOVIRUS MULTIPLICATION PROTEIN 1-LIKE ISOFORM X1"/>
    <property type="match status" value="1"/>
</dbReference>
<evidence type="ECO:0000256" key="4">
    <source>
        <dbReference type="ARBA" id="ARBA00022692"/>
    </source>
</evidence>
<accession>A0A0R0KWW9</accession>
<dbReference type="InParanoid" id="A0A0R0KWW9"/>
<keyword evidence="11" id="KW-1185">Reference proteome</keyword>
<dbReference type="GO" id="GO:0005774">
    <property type="term" value="C:vacuolar membrane"/>
    <property type="evidence" value="ECO:0007669"/>
    <property type="project" value="UniProtKB-SubCell"/>
</dbReference>
<dbReference type="InterPro" id="IPR040226">
    <property type="entry name" value="THH1/TOM1/TOM3"/>
</dbReference>
<dbReference type="EMBL" id="CM000835">
    <property type="protein sequence ID" value="KRH71645.1"/>
    <property type="molecule type" value="Genomic_DNA"/>
</dbReference>
<comment type="similarity">
    <text evidence="2">Belongs to the plant tobamovirus multiplication TOM1 protein family.</text>
</comment>
<evidence type="ECO:0000256" key="5">
    <source>
        <dbReference type="ARBA" id="ARBA00022989"/>
    </source>
</evidence>
<reference evidence="9" key="3">
    <citation type="submission" date="2018-07" db="EMBL/GenBank/DDBJ databases">
        <title>WGS assembly of Glycine max.</title>
        <authorList>
            <person name="Schmutz J."/>
            <person name="Cannon S."/>
            <person name="Schlueter J."/>
            <person name="Ma J."/>
            <person name="Mitros T."/>
            <person name="Nelson W."/>
            <person name="Hyten D."/>
            <person name="Song Q."/>
            <person name="Thelen J."/>
            <person name="Cheng J."/>
            <person name="Xu D."/>
            <person name="Hellsten U."/>
            <person name="May G."/>
            <person name="Yu Y."/>
            <person name="Sakurai T."/>
            <person name="Umezawa T."/>
            <person name="Bhattacharyya M."/>
            <person name="Sandhu D."/>
            <person name="Valliyodan B."/>
            <person name="Lindquist E."/>
            <person name="Peto M."/>
            <person name="Grant D."/>
            <person name="Shu S."/>
            <person name="Goodstein D."/>
            <person name="Barry K."/>
            <person name="Futrell-Griggs M."/>
            <person name="Abernathy B."/>
            <person name="Du J."/>
            <person name="Tian Z."/>
            <person name="Zhu L."/>
            <person name="Gill N."/>
            <person name="Joshi T."/>
            <person name="Libault M."/>
            <person name="Sethuraman A."/>
            <person name="Zhang X."/>
            <person name="Shinozaki K."/>
            <person name="Nguyen H."/>
            <person name="Wing R."/>
            <person name="Cregan P."/>
            <person name="Specht J."/>
            <person name="Grimwood J."/>
            <person name="Rokhsar D."/>
            <person name="Stacey G."/>
            <person name="Shoemaker R."/>
            <person name="Jackson S."/>
        </authorList>
    </citation>
    <scope>NUCLEOTIDE SEQUENCE</scope>
    <source>
        <tissue evidence="9">Callus</tissue>
    </source>
</reference>
<dbReference type="Pfam" id="PF06454">
    <property type="entry name" value="THH1_TOM1-3_dom"/>
    <property type="match status" value="1"/>
</dbReference>
<protein>
    <recommendedName>
        <fullName evidence="8">THH1/TOM1/TOM3 domain-containing protein</fullName>
    </recommendedName>
</protein>
<feature type="transmembrane region" description="Helical" evidence="7">
    <location>
        <begin position="40"/>
        <end position="60"/>
    </location>
</feature>
<evidence type="ECO:0000256" key="6">
    <source>
        <dbReference type="ARBA" id="ARBA00023136"/>
    </source>
</evidence>
<keyword evidence="3" id="KW-0926">Vacuole</keyword>
<gene>
    <name evidence="9" type="ORF">GLYMA_02G160700</name>
</gene>
<evidence type="ECO:0000313" key="9">
    <source>
        <dbReference type="EMBL" id="KRH71645.1"/>
    </source>
</evidence>
<feature type="domain" description="THH1/TOM1/TOM3" evidence="8">
    <location>
        <begin position="24"/>
        <end position="134"/>
    </location>
</feature>
<feature type="transmembrane region" description="Helical" evidence="7">
    <location>
        <begin position="66"/>
        <end position="83"/>
    </location>
</feature>
<feature type="transmembrane region" description="Helical" evidence="7">
    <location>
        <begin position="95"/>
        <end position="114"/>
    </location>
</feature>
<name>A0A0R0KWW9_SOYBN</name>
<reference evidence="10" key="2">
    <citation type="submission" date="2018-02" db="UniProtKB">
        <authorList>
            <consortium name="EnsemblPlants"/>
        </authorList>
    </citation>
    <scope>IDENTIFICATION</scope>
    <source>
        <strain evidence="10">Williams 82</strain>
    </source>
</reference>
<comment type="subcellular location">
    <subcellularLocation>
        <location evidence="1">Vacuole membrane</location>
        <topology evidence="1">Multi-pass membrane protein</topology>
    </subcellularLocation>
</comment>
<dbReference type="EnsemblPlants" id="KRH71645">
    <property type="protein sequence ID" value="KRH71645"/>
    <property type="gene ID" value="GLYMA_02G160700"/>
</dbReference>
<keyword evidence="4 7" id="KW-0812">Transmembrane</keyword>